<reference evidence="2" key="1">
    <citation type="submission" date="2023-06" db="EMBL/GenBank/DDBJ databases">
        <title>Black Yeasts Isolated from many extreme environments.</title>
        <authorList>
            <person name="Coleine C."/>
            <person name="Stajich J.E."/>
            <person name="Selbmann L."/>
        </authorList>
    </citation>
    <scope>NUCLEOTIDE SEQUENCE</scope>
    <source>
        <strain evidence="2">CCFEE 5200</strain>
    </source>
</reference>
<feature type="compositionally biased region" description="Polar residues" evidence="1">
    <location>
        <begin position="133"/>
        <end position="143"/>
    </location>
</feature>
<name>A0AAN6QLL7_9PEZI</name>
<evidence type="ECO:0000256" key="1">
    <source>
        <dbReference type="SAM" id="MobiDB-lite"/>
    </source>
</evidence>
<organism evidence="2 3">
    <name type="scientific">Friedmanniomyces endolithicus</name>
    <dbReference type="NCBI Taxonomy" id="329885"/>
    <lineage>
        <taxon>Eukaryota</taxon>
        <taxon>Fungi</taxon>
        <taxon>Dikarya</taxon>
        <taxon>Ascomycota</taxon>
        <taxon>Pezizomycotina</taxon>
        <taxon>Dothideomycetes</taxon>
        <taxon>Dothideomycetidae</taxon>
        <taxon>Mycosphaerellales</taxon>
        <taxon>Teratosphaeriaceae</taxon>
        <taxon>Friedmanniomyces</taxon>
    </lineage>
</organism>
<evidence type="ECO:0000313" key="2">
    <source>
        <dbReference type="EMBL" id="KAK0971341.1"/>
    </source>
</evidence>
<feature type="compositionally biased region" description="Basic and acidic residues" evidence="1">
    <location>
        <begin position="102"/>
        <end position="113"/>
    </location>
</feature>
<sequence>MQRASSDQTTQLQYNRHLAAYYRQQIAALQQGLPRCPPSSTAVAAVEDDSIDNIDSIDPIIIVDDPIAALDFPTQQSAQRWTSSSSMSACSPHDGGDVLVTSRERTESYESERSVLAATPDSAGSSKPAGPRTVSTGMGTASSPVPKKGLKSKARSKSGGKGLSRIFGRRRSGDD</sequence>
<feature type="compositionally biased region" description="Polar residues" evidence="1">
    <location>
        <begin position="74"/>
        <end position="89"/>
    </location>
</feature>
<keyword evidence="3" id="KW-1185">Reference proteome</keyword>
<protein>
    <submittedName>
        <fullName evidence="2">Uncharacterized protein</fullName>
    </submittedName>
</protein>
<proteinExistence type="predicted"/>
<accession>A0AAN6QLL7</accession>
<dbReference type="Proteomes" id="UP001175353">
    <property type="component" value="Unassembled WGS sequence"/>
</dbReference>
<evidence type="ECO:0000313" key="3">
    <source>
        <dbReference type="Proteomes" id="UP001175353"/>
    </source>
</evidence>
<feature type="compositionally biased region" description="Basic residues" evidence="1">
    <location>
        <begin position="148"/>
        <end position="158"/>
    </location>
</feature>
<feature type="region of interest" description="Disordered" evidence="1">
    <location>
        <begin position="74"/>
        <end position="175"/>
    </location>
</feature>
<dbReference type="EMBL" id="JAUJLE010000178">
    <property type="protein sequence ID" value="KAK0971341.1"/>
    <property type="molecule type" value="Genomic_DNA"/>
</dbReference>
<gene>
    <name evidence="2" type="ORF">LTR91_015572</name>
</gene>
<dbReference type="AlphaFoldDB" id="A0AAN6QLL7"/>
<comment type="caution">
    <text evidence="2">The sequence shown here is derived from an EMBL/GenBank/DDBJ whole genome shotgun (WGS) entry which is preliminary data.</text>
</comment>